<organism evidence="1 2">
    <name type="scientific">Synechococcus phage S-WAM1</name>
    <dbReference type="NCBI Taxonomy" id="1815521"/>
    <lineage>
        <taxon>Viruses</taxon>
        <taxon>Duplodnaviria</taxon>
        <taxon>Heunggongvirae</taxon>
        <taxon>Uroviricota</taxon>
        <taxon>Caudoviricetes</taxon>
        <taxon>Pantevenvirales</taxon>
        <taxon>Kyanoviridae</taxon>
        <taxon>Sokavirus</taxon>
        <taxon>Sokavirus swam1</taxon>
    </lineage>
</organism>
<dbReference type="OrthoDB" id="20321at10239"/>
<sequence length="149" mass="16507">MDSHETPSQELTNKFDGISDALDVDTDIVSTQSKGEIAPVEEFASTKEQLKKDYEYTRGNLYSLIEKGQEAVDGILELAQESDQPRAYEVAGQLIKHVGDVADKLVDLQKKVAEIENPKKTKEVNTTNNTMFVGSTADLAKFLKAQQDK</sequence>
<dbReference type="Proteomes" id="UP000204364">
    <property type="component" value="Segment"/>
</dbReference>
<reference evidence="1 2" key="1">
    <citation type="journal article" date="2016" name="Virology">
        <title>The genomic content and context of auxiliary metabolic genes in marine cyanomyoviruses.</title>
        <authorList>
            <person name="Crummett L.T."/>
            <person name="Puxty R.J."/>
            <person name="Weihe C."/>
            <person name="Marston M.F."/>
            <person name="Martiny J.B."/>
        </authorList>
    </citation>
    <scope>NUCLEOTIDE SEQUENCE [LARGE SCALE GENOMIC DNA]</scope>
    <source>
        <strain evidence="1">0810PA09</strain>
    </source>
</reference>
<keyword evidence="2" id="KW-1185">Reference proteome</keyword>
<name>A0A1D8KSB7_9CAUD</name>
<protein>
    <submittedName>
        <fullName evidence="1">Terminase small subunit</fullName>
    </submittedName>
</protein>
<dbReference type="GeneID" id="30310050"/>
<gene>
    <name evidence="1" type="ORF">P090810_097</name>
</gene>
<accession>A0A1D8KSB7</accession>
<evidence type="ECO:0000313" key="2">
    <source>
        <dbReference type="Proteomes" id="UP000204364"/>
    </source>
</evidence>
<proteinExistence type="predicted"/>
<dbReference type="Gene3D" id="1.10.287.1060">
    <property type="entry name" value="ESAT-6-like"/>
    <property type="match status" value="1"/>
</dbReference>
<dbReference type="KEGG" id="vg:30310050"/>
<evidence type="ECO:0000313" key="1">
    <source>
        <dbReference type="EMBL" id="AOV61570.1"/>
    </source>
</evidence>
<dbReference type="RefSeq" id="YP_009325086.1">
    <property type="nucleotide sequence ID" value="NC_031944.1"/>
</dbReference>
<dbReference type="EMBL" id="KU686210">
    <property type="protein sequence ID" value="AOV61570.1"/>
    <property type="molecule type" value="Genomic_DNA"/>
</dbReference>